<accession>A0A1H5R380</accession>
<dbReference type="CDD" id="cd00093">
    <property type="entry name" value="HTH_XRE"/>
    <property type="match status" value="1"/>
</dbReference>
<evidence type="ECO:0000259" key="1">
    <source>
        <dbReference type="PROSITE" id="PS50943"/>
    </source>
</evidence>
<name>A0A1H5R380_9PSEU</name>
<evidence type="ECO:0000313" key="2">
    <source>
        <dbReference type="EMBL" id="SEF32504.1"/>
    </source>
</evidence>
<dbReference type="InterPro" id="IPR043917">
    <property type="entry name" value="DUF5753"/>
</dbReference>
<sequence>MTGVRTIARMKPTSSSPGLRALSASLREVREARKFGLRELARALEIDPRLLSQWELGLRVPPVEEVARILGYLRVDRATTDRILYVATHAKEPNWLDSNPSDLPAALTAVMQCERTASLITNWSPLIVPGLLQTPDYARELLNASDIRVQDADARLVVRLNRQKVLFKRAPVRLKAIVSELAIREAVGDAAVMSDQIDHLLALSAASNISVRMVPADVGYYPGKIGMFTLYDFSDAPPIVLLEHYHASGFVHDSAGIAPYQKLVKLLEGKALTEEASRALLREAAR</sequence>
<feature type="domain" description="HTH cro/C1-type" evidence="1">
    <location>
        <begin position="26"/>
        <end position="80"/>
    </location>
</feature>
<dbReference type="GO" id="GO:0003677">
    <property type="term" value="F:DNA binding"/>
    <property type="evidence" value="ECO:0007669"/>
    <property type="project" value="InterPro"/>
</dbReference>
<proteinExistence type="predicted"/>
<evidence type="ECO:0000313" key="3">
    <source>
        <dbReference type="Proteomes" id="UP000198878"/>
    </source>
</evidence>
<dbReference type="AlphaFoldDB" id="A0A1H5R380"/>
<dbReference type="Pfam" id="PF13560">
    <property type="entry name" value="HTH_31"/>
    <property type="match status" value="1"/>
</dbReference>
<protein>
    <submittedName>
        <fullName evidence="2">Helix-turn-helix domain-containing protein</fullName>
    </submittedName>
</protein>
<dbReference type="SUPFAM" id="SSF47413">
    <property type="entry name" value="lambda repressor-like DNA-binding domains"/>
    <property type="match status" value="1"/>
</dbReference>
<dbReference type="InterPro" id="IPR001387">
    <property type="entry name" value="Cro/C1-type_HTH"/>
</dbReference>
<dbReference type="STRING" id="218821.SAMN05421837_106298"/>
<dbReference type="EMBL" id="FNUJ01000006">
    <property type="protein sequence ID" value="SEF32504.1"/>
    <property type="molecule type" value="Genomic_DNA"/>
</dbReference>
<gene>
    <name evidence="2" type="ORF">SAMN05421837_106298</name>
</gene>
<dbReference type="PROSITE" id="PS50943">
    <property type="entry name" value="HTH_CROC1"/>
    <property type="match status" value="1"/>
</dbReference>
<dbReference type="InterPro" id="IPR010982">
    <property type="entry name" value="Lambda_DNA-bd_dom_sf"/>
</dbReference>
<dbReference type="Proteomes" id="UP000198878">
    <property type="component" value="Unassembled WGS sequence"/>
</dbReference>
<dbReference type="SMART" id="SM00530">
    <property type="entry name" value="HTH_XRE"/>
    <property type="match status" value="1"/>
</dbReference>
<dbReference type="Gene3D" id="1.10.260.40">
    <property type="entry name" value="lambda repressor-like DNA-binding domains"/>
    <property type="match status" value="1"/>
</dbReference>
<dbReference type="Pfam" id="PF19054">
    <property type="entry name" value="DUF5753"/>
    <property type="match status" value="1"/>
</dbReference>
<organism evidence="2 3">
    <name type="scientific">Amycolatopsis pretoriensis</name>
    <dbReference type="NCBI Taxonomy" id="218821"/>
    <lineage>
        <taxon>Bacteria</taxon>
        <taxon>Bacillati</taxon>
        <taxon>Actinomycetota</taxon>
        <taxon>Actinomycetes</taxon>
        <taxon>Pseudonocardiales</taxon>
        <taxon>Pseudonocardiaceae</taxon>
        <taxon>Amycolatopsis</taxon>
    </lineage>
</organism>
<keyword evidence="3" id="KW-1185">Reference proteome</keyword>
<reference evidence="3" key="1">
    <citation type="submission" date="2016-10" db="EMBL/GenBank/DDBJ databases">
        <authorList>
            <person name="Varghese N."/>
            <person name="Submissions S."/>
        </authorList>
    </citation>
    <scope>NUCLEOTIDE SEQUENCE [LARGE SCALE GENOMIC DNA]</scope>
    <source>
        <strain evidence="3">DSM 44654</strain>
    </source>
</reference>